<dbReference type="InterPro" id="IPR010656">
    <property type="entry name" value="DctM"/>
</dbReference>
<dbReference type="EMBL" id="JAHWDF010000007">
    <property type="protein sequence ID" value="MBW2961774.1"/>
    <property type="molecule type" value="Genomic_DNA"/>
</dbReference>
<keyword evidence="2" id="KW-1003">Cell membrane</keyword>
<feature type="transmembrane region" description="Helical" evidence="7">
    <location>
        <begin position="401"/>
        <end position="424"/>
    </location>
</feature>
<dbReference type="Pfam" id="PF06808">
    <property type="entry name" value="DctM"/>
    <property type="match status" value="1"/>
</dbReference>
<keyword evidence="4 7" id="KW-0812">Transmembrane</keyword>
<name>A0ABS6W229_9FLAO</name>
<reference evidence="9 10" key="1">
    <citation type="submission" date="2021-07" db="EMBL/GenBank/DDBJ databases">
        <title>Mesonia aestuariivivens sp. nov., isolated from a tidal flat.</title>
        <authorList>
            <person name="Kim Y.-O."/>
            <person name="Yoon J.-H."/>
        </authorList>
    </citation>
    <scope>NUCLEOTIDE SEQUENCE [LARGE SCALE GENOMIC DNA]</scope>
    <source>
        <strain evidence="9 10">JHPTF-M18</strain>
    </source>
</reference>
<keyword evidence="3" id="KW-0997">Cell inner membrane</keyword>
<evidence type="ECO:0000256" key="3">
    <source>
        <dbReference type="ARBA" id="ARBA00022519"/>
    </source>
</evidence>
<feature type="transmembrane region" description="Helical" evidence="7">
    <location>
        <begin position="139"/>
        <end position="166"/>
    </location>
</feature>
<dbReference type="RefSeq" id="WP_219040063.1">
    <property type="nucleotide sequence ID" value="NZ_JAHWDF010000007.1"/>
</dbReference>
<feature type="domain" description="TRAP C4-dicarboxylate transport system permease DctM subunit" evidence="8">
    <location>
        <begin position="9"/>
        <end position="420"/>
    </location>
</feature>
<protein>
    <submittedName>
        <fullName evidence="9">TRAP transporter large permease</fullName>
    </submittedName>
</protein>
<dbReference type="Proteomes" id="UP000719267">
    <property type="component" value="Unassembled WGS sequence"/>
</dbReference>
<feature type="transmembrane region" description="Helical" evidence="7">
    <location>
        <begin position="242"/>
        <end position="260"/>
    </location>
</feature>
<keyword evidence="6 7" id="KW-0472">Membrane</keyword>
<evidence type="ECO:0000256" key="4">
    <source>
        <dbReference type="ARBA" id="ARBA00022692"/>
    </source>
</evidence>
<dbReference type="PANTHER" id="PTHR33362">
    <property type="entry name" value="SIALIC ACID TRAP TRANSPORTER PERMEASE PROTEIN SIAT-RELATED"/>
    <property type="match status" value="1"/>
</dbReference>
<evidence type="ECO:0000313" key="9">
    <source>
        <dbReference type="EMBL" id="MBW2961774.1"/>
    </source>
</evidence>
<gene>
    <name evidence="9" type="ORF">KW502_08180</name>
</gene>
<dbReference type="InterPro" id="IPR004681">
    <property type="entry name" value="TRAP_DctM"/>
</dbReference>
<dbReference type="NCBIfam" id="TIGR00786">
    <property type="entry name" value="dctM"/>
    <property type="match status" value="1"/>
</dbReference>
<evidence type="ECO:0000259" key="8">
    <source>
        <dbReference type="Pfam" id="PF06808"/>
    </source>
</evidence>
<feature type="transmembrane region" description="Helical" evidence="7">
    <location>
        <begin position="106"/>
        <end position="127"/>
    </location>
</feature>
<evidence type="ECO:0000256" key="2">
    <source>
        <dbReference type="ARBA" id="ARBA00022475"/>
    </source>
</evidence>
<evidence type="ECO:0000256" key="7">
    <source>
        <dbReference type="SAM" id="Phobius"/>
    </source>
</evidence>
<feature type="transmembrane region" description="Helical" evidence="7">
    <location>
        <begin position="49"/>
        <end position="70"/>
    </location>
</feature>
<sequence>MIAEILLLVISFLILLSLGVPVAWSIGISCLLTLVVSIDSLAAFTTMAQRMATGLDSFSLLAIPFFILAGQIMNQGGIAHRLINFAKALIGSLPGGLIYVNVIAAMLFGAISGSAVAAASAIGGILGPPMEKENYSKEFGAAINVTASTTGLIIPPSNVLIVYSLASGGVSIASLFLAGYIPGILMGLSLMLVAAVWIKKKKYPSGQKTNVKRIGSTFLDALPSLLLLVVVIGGIVSGIFTATEASGIAVLYTLILAAIYREINPKKLFQIFLSSVVTTSIVLLLIATSMGMSWVMSFENIPQTVSDALLGLSDNKYVILIIINLLLLFVGTFMDMTPAILIFTPIFLPIMESLGVDPVHFGMIMVMNLCVGLCTPPVGSVLFIGVGVAKTSIQKVIKPLLPLYVVMAIVLILVTYIPQISLWLPSLFE</sequence>
<feature type="transmembrane region" description="Helical" evidence="7">
    <location>
        <begin position="82"/>
        <end position="100"/>
    </location>
</feature>
<evidence type="ECO:0000256" key="1">
    <source>
        <dbReference type="ARBA" id="ARBA00004429"/>
    </source>
</evidence>
<organism evidence="9 10">
    <name type="scientific">Mesonia aestuariivivens</name>
    <dbReference type="NCBI Taxonomy" id="2796128"/>
    <lineage>
        <taxon>Bacteria</taxon>
        <taxon>Pseudomonadati</taxon>
        <taxon>Bacteroidota</taxon>
        <taxon>Flavobacteriia</taxon>
        <taxon>Flavobacteriales</taxon>
        <taxon>Flavobacteriaceae</taxon>
        <taxon>Mesonia</taxon>
    </lineage>
</organism>
<dbReference type="PIRSF" id="PIRSF006066">
    <property type="entry name" value="HI0050"/>
    <property type="match status" value="1"/>
</dbReference>
<feature type="transmembrane region" description="Helical" evidence="7">
    <location>
        <begin position="272"/>
        <end position="297"/>
    </location>
</feature>
<comment type="caution">
    <text evidence="9">The sequence shown here is derived from an EMBL/GenBank/DDBJ whole genome shotgun (WGS) entry which is preliminary data.</text>
</comment>
<feature type="transmembrane region" description="Helical" evidence="7">
    <location>
        <begin position="339"/>
        <end position="356"/>
    </location>
</feature>
<comment type="subcellular location">
    <subcellularLocation>
        <location evidence="1">Cell inner membrane</location>
        <topology evidence="1">Multi-pass membrane protein</topology>
    </subcellularLocation>
</comment>
<feature type="transmembrane region" description="Helical" evidence="7">
    <location>
        <begin position="218"/>
        <end position="236"/>
    </location>
</feature>
<feature type="transmembrane region" description="Helical" evidence="7">
    <location>
        <begin position="362"/>
        <end position="389"/>
    </location>
</feature>
<proteinExistence type="predicted"/>
<feature type="transmembrane region" description="Helical" evidence="7">
    <location>
        <begin position="317"/>
        <end position="334"/>
    </location>
</feature>
<keyword evidence="10" id="KW-1185">Reference proteome</keyword>
<keyword evidence="5 7" id="KW-1133">Transmembrane helix</keyword>
<dbReference type="PANTHER" id="PTHR33362:SF2">
    <property type="entry name" value="TRAP TRANSPORTER LARGE PERMEASE PROTEIN"/>
    <property type="match status" value="1"/>
</dbReference>
<evidence type="ECO:0000313" key="10">
    <source>
        <dbReference type="Proteomes" id="UP000719267"/>
    </source>
</evidence>
<evidence type="ECO:0000256" key="5">
    <source>
        <dbReference type="ARBA" id="ARBA00022989"/>
    </source>
</evidence>
<evidence type="ECO:0000256" key="6">
    <source>
        <dbReference type="ARBA" id="ARBA00023136"/>
    </source>
</evidence>
<accession>A0ABS6W229</accession>
<feature type="transmembrane region" description="Helical" evidence="7">
    <location>
        <begin position="172"/>
        <end position="198"/>
    </location>
</feature>